<keyword evidence="2" id="KW-1185">Reference proteome</keyword>
<dbReference type="KEGG" id="fya:KMW28_17490"/>
<sequence length="83" mass="10028">MCSVQFLLEEIGVTKIYYHTFESGNYFKKLENCPPPKSLYTKLPKKFGFKKTKQLPQFWKKEHFMKKRIRKFDGEVFCFDFSA</sequence>
<organism evidence="1 2">
    <name type="scientific">Flammeovirga yaeyamensis</name>
    <dbReference type="NCBI Taxonomy" id="367791"/>
    <lineage>
        <taxon>Bacteria</taxon>
        <taxon>Pseudomonadati</taxon>
        <taxon>Bacteroidota</taxon>
        <taxon>Cytophagia</taxon>
        <taxon>Cytophagales</taxon>
        <taxon>Flammeovirgaceae</taxon>
        <taxon>Flammeovirga</taxon>
    </lineage>
</organism>
<evidence type="ECO:0000313" key="1">
    <source>
        <dbReference type="EMBL" id="QWG01438.1"/>
    </source>
</evidence>
<dbReference type="Proteomes" id="UP000678679">
    <property type="component" value="Chromosome 1"/>
</dbReference>
<accession>A0AAX1N1I7</accession>
<proteinExistence type="predicted"/>
<gene>
    <name evidence="1" type="ORF">KMW28_17490</name>
</gene>
<dbReference type="AlphaFoldDB" id="A0AAX1N1I7"/>
<name>A0AAX1N1I7_9BACT</name>
<dbReference type="RefSeq" id="WP_169662923.1">
    <property type="nucleotide sequence ID" value="NZ_CP076132.1"/>
</dbReference>
<reference evidence="1 2" key="1">
    <citation type="submission" date="2021-05" db="EMBL/GenBank/DDBJ databases">
        <title>Comparative genomic studies on the polysaccharide-degrading batcterial strains of the Flammeovirga genus.</title>
        <authorList>
            <person name="Zewei F."/>
            <person name="Zheng Z."/>
            <person name="Yu L."/>
            <person name="Ruyue G."/>
            <person name="Yanhong M."/>
            <person name="Yuanyuan C."/>
            <person name="Jingyan G."/>
            <person name="Wenjun H."/>
        </authorList>
    </citation>
    <scope>NUCLEOTIDE SEQUENCE [LARGE SCALE GENOMIC DNA]</scope>
    <source>
        <strain evidence="1 2">NBRC:100898</strain>
    </source>
</reference>
<evidence type="ECO:0000313" key="2">
    <source>
        <dbReference type="Proteomes" id="UP000678679"/>
    </source>
</evidence>
<dbReference type="EMBL" id="CP076132">
    <property type="protein sequence ID" value="QWG01438.1"/>
    <property type="molecule type" value="Genomic_DNA"/>
</dbReference>
<protein>
    <submittedName>
        <fullName evidence="1">Uncharacterized protein</fullName>
    </submittedName>
</protein>